<evidence type="ECO:0000256" key="4">
    <source>
        <dbReference type="ARBA" id="ARBA00022737"/>
    </source>
</evidence>
<evidence type="ECO:0000259" key="11">
    <source>
        <dbReference type="PROSITE" id="PS51188"/>
    </source>
</evidence>
<evidence type="ECO:0000256" key="8">
    <source>
        <dbReference type="ARBA" id="ARBA00023186"/>
    </source>
</evidence>
<evidence type="ECO:0000256" key="5">
    <source>
        <dbReference type="ARBA" id="ARBA00022771"/>
    </source>
</evidence>
<dbReference type="EMBL" id="CAEZZU010000078">
    <property type="protein sequence ID" value="CAB4777751.1"/>
    <property type="molecule type" value="Genomic_DNA"/>
</dbReference>
<keyword evidence="4" id="KW-0677">Repeat</keyword>
<dbReference type="Pfam" id="PF00226">
    <property type="entry name" value="DnaJ"/>
    <property type="match status" value="1"/>
</dbReference>
<dbReference type="Gene3D" id="2.10.230.10">
    <property type="entry name" value="Heat shock protein DnaJ, cysteine-rich domain"/>
    <property type="match status" value="1"/>
</dbReference>
<dbReference type="GO" id="GO:0031072">
    <property type="term" value="F:heat shock protein binding"/>
    <property type="evidence" value="ECO:0007669"/>
    <property type="project" value="InterPro"/>
</dbReference>
<dbReference type="PANTHER" id="PTHR43096">
    <property type="entry name" value="DNAJ HOMOLOG 1, MITOCHONDRIAL-RELATED"/>
    <property type="match status" value="1"/>
</dbReference>
<proteinExistence type="inferred from homology"/>
<dbReference type="InterPro" id="IPR002939">
    <property type="entry name" value="DnaJ_C"/>
</dbReference>
<dbReference type="SUPFAM" id="SSF46565">
    <property type="entry name" value="Chaperone J-domain"/>
    <property type="match status" value="1"/>
</dbReference>
<keyword evidence="2" id="KW-0235">DNA replication</keyword>
<dbReference type="FunFam" id="2.60.260.20:FF:000005">
    <property type="entry name" value="Chaperone protein dnaJ 1, mitochondrial"/>
    <property type="match status" value="1"/>
</dbReference>
<keyword evidence="8" id="KW-0143">Chaperone</keyword>
<keyword evidence="3" id="KW-0479">Metal-binding</keyword>
<dbReference type="SMART" id="SM00271">
    <property type="entry name" value="DnaJ"/>
    <property type="match status" value="1"/>
</dbReference>
<dbReference type="CDD" id="cd06257">
    <property type="entry name" value="DnaJ"/>
    <property type="match status" value="1"/>
</dbReference>
<evidence type="ECO:0000256" key="7">
    <source>
        <dbReference type="ARBA" id="ARBA00023016"/>
    </source>
</evidence>
<dbReference type="InterPro" id="IPR012724">
    <property type="entry name" value="DnaJ"/>
</dbReference>
<accession>A0A6J6VYS4</accession>
<evidence type="ECO:0000256" key="6">
    <source>
        <dbReference type="ARBA" id="ARBA00022833"/>
    </source>
</evidence>
<evidence type="ECO:0000256" key="3">
    <source>
        <dbReference type="ARBA" id="ARBA00022723"/>
    </source>
</evidence>
<keyword evidence="7" id="KW-0346">Stress response</keyword>
<dbReference type="InterPro" id="IPR008971">
    <property type="entry name" value="HSP40/DnaJ_pept-bd"/>
</dbReference>
<sequence>MDPYALLGVSRDATQDEIKRAYRKQARNLHPDANPGDSAAEEQFKQVTHAYELVGDPERRRRFDQFGDGGSNSGGGGQDPFGFGDIFGAFFGGDSFGGRRGGPQRAPDAEAILDLDLSEAAFGITRRVEIELMTACDECDGSGCAPGTHPSTCTDCGGAGEVRQVRRSILGQIVTAAPCQRCSGLGTIVPSPCTHCGGVGVVRGTRTLEVEVPPGIDSGQRLRLTGRGPSAPRGGPNGDLYVTIRVRSHATLRREGYDLIQVCRIPMTSAALGTHLTITTLDGDIEIEVPPGTQHGSVFRERGRGIPVLQGRGRGDLLVQVDVAIPQRLSGEESDVLRRFAEMRGEEVTSVDEHGFFSRLRSAFQ</sequence>
<dbReference type="PRINTS" id="PR00625">
    <property type="entry name" value="JDOMAIN"/>
</dbReference>
<dbReference type="SUPFAM" id="SSF57938">
    <property type="entry name" value="DnaJ/Hsp40 cysteine-rich domain"/>
    <property type="match status" value="1"/>
</dbReference>
<dbReference type="Pfam" id="PF01556">
    <property type="entry name" value="DnaJ_C"/>
    <property type="match status" value="1"/>
</dbReference>
<keyword evidence="1" id="KW-0963">Cytoplasm</keyword>
<evidence type="ECO:0000256" key="9">
    <source>
        <dbReference type="SAM" id="MobiDB-lite"/>
    </source>
</evidence>
<dbReference type="GO" id="GO:0008270">
    <property type="term" value="F:zinc ion binding"/>
    <property type="evidence" value="ECO:0007669"/>
    <property type="project" value="UniProtKB-KW"/>
</dbReference>
<evidence type="ECO:0000313" key="12">
    <source>
        <dbReference type="EMBL" id="CAB4777751.1"/>
    </source>
</evidence>
<dbReference type="GO" id="GO:0006260">
    <property type="term" value="P:DNA replication"/>
    <property type="evidence" value="ECO:0007669"/>
    <property type="project" value="UniProtKB-KW"/>
</dbReference>
<name>A0A6J6VYS4_9ZZZZ</name>
<dbReference type="HAMAP" id="MF_01152">
    <property type="entry name" value="DnaJ"/>
    <property type="match status" value="1"/>
</dbReference>
<feature type="region of interest" description="Disordered" evidence="9">
    <location>
        <begin position="217"/>
        <end position="239"/>
    </location>
</feature>
<dbReference type="NCBIfam" id="NF008035">
    <property type="entry name" value="PRK10767.1"/>
    <property type="match status" value="1"/>
</dbReference>
<dbReference type="GO" id="GO:0005524">
    <property type="term" value="F:ATP binding"/>
    <property type="evidence" value="ECO:0007669"/>
    <property type="project" value="InterPro"/>
</dbReference>
<dbReference type="InterPro" id="IPR001305">
    <property type="entry name" value="HSP_DnaJ_Cys-rich_dom"/>
</dbReference>
<evidence type="ECO:0000256" key="1">
    <source>
        <dbReference type="ARBA" id="ARBA00022490"/>
    </source>
</evidence>
<dbReference type="SUPFAM" id="SSF49493">
    <property type="entry name" value="HSP40/DnaJ peptide-binding domain"/>
    <property type="match status" value="2"/>
</dbReference>
<dbReference type="InterPro" id="IPR001623">
    <property type="entry name" value="DnaJ_domain"/>
</dbReference>
<dbReference type="InterPro" id="IPR036869">
    <property type="entry name" value="J_dom_sf"/>
</dbReference>
<dbReference type="GO" id="GO:0051082">
    <property type="term" value="F:unfolded protein binding"/>
    <property type="evidence" value="ECO:0007669"/>
    <property type="project" value="InterPro"/>
</dbReference>
<feature type="region of interest" description="Disordered" evidence="9">
    <location>
        <begin position="58"/>
        <end position="78"/>
    </location>
</feature>
<dbReference type="PROSITE" id="PS50076">
    <property type="entry name" value="DNAJ_2"/>
    <property type="match status" value="1"/>
</dbReference>
<dbReference type="PROSITE" id="PS51188">
    <property type="entry name" value="ZF_CR"/>
    <property type="match status" value="1"/>
</dbReference>
<dbReference type="InterPro" id="IPR036410">
    <property type="entry name" value="HSP_DnaJ_Cys-rich_dom_sf"/>
</dbReference>
<evidence type="ECO:0000259" key="10">
    <source>
        <dbReference type="PROSITE" id="PS50076"/>
    </source>
</evidence>
<feature type="compositionally biased region" description="Gly residues" evidence="9">
    <location>
        <begin position="67"/>
        <end position="78"/>
    </location>
</feature>
<dbReference type="CDD" id="cd10719">
    <property type="entry name" value="DnaJ_zf"/>
    <property type="match status" value="1"/>
</dbReference>
<feature type="domain" description="J" evidence="10">
    <location>
        <begin position="2"/>
        <end position="67"/>
    </location>
</feature>
<protein>
    <submittedName>
        <fullName evidence="12">Unannotated protein</fullName>
    </submittedName>
</protein>
<organism evidence="12">
    <name type="scientific">freshwater metagenome</name>
    <dbReference type="NCBI Taxonomy" id="449393"/>
    <lineage>
        <taxon>unclassified sequences</taxon>
        <taxon>metagenomes</taxon>
        <taxon>ecological metagenomes</taxon>
    </lineage>
</organism>
<dbReference type="CDD" id="cd10747">
    <property type="entry name" value="DnaJ_C"/>
    <property type="match status" value="1"/>
</dbReference>
<dbReference type="FunFam" id="2.10.230.10:FF:000002">
    <property type="entry name" value="Molecular chaperone DnaJ"/>
    <property type="match status" value="1"/>
</dbReference>
<dbReference type="AlphaFoldDB" id="A0A6J6VYS4"/>
<dbReference type="Gene3D" id="1.10.287.110">
    <property type="entry name" value="DnaJ domain"/>
    <property type="match status" value="1"/>
</dbReference>
<dbReference type="PANTHER" id="PTHR43096:SF48">
    <property type="entry name" value="CHAPERONE PROTEIN DNAJ"/>
    <property type="match status" value="1"/>
</dbReference>
<keyword evidence="5" id="KW-0863">Zinc-finger</keyword>
<dbReference type="Pfam" id="PF00684">
    <property type="entry name" value="DnaJ_CXXCXGXG"/>
    <property type="match status" value="1"/>
</dbReference>
<feature type="domain" description="CR-type" evidence="11">
    <location>
        <begin position="123"/>
        <end position="205"/>
    </location>
</feature>
<dbReference type="GO" id="GO:0042026">
    <property type="term" value="P:protein refolding"/>
    <property type="evidence" value="ECO:0007669"/>
    <property type="project" value="TreeGrafter"/>
</dbReference>
<keyword evidence="6" id="KW-0862">Zinc</keyword>
<dbReference type="GO" id="GO:0005737">
    <property type="term" value="C:cytoplasm"/>
    <property type="evidence" value="ECO:0007669"/>
    <property type="project" value="TreeGrafter"/>
</dbReference>
<reference evidence="12" key="1">
    <citation type="submission" date="2020-05" db="EMBL/GenBank/DDBJ databases">
        <authorList>
            <person name="Chiriac C."/>
            <person name="Salcher M."/>
            <person name="Ghai R."/>
            <person name="Kavagutti S V."/>
        </authorList>
    </citation>
    <scope>NUCLEOTIDE SEQUENCE</scope>
</reference>
<dbReference type="GO" id="GO:0009408">
    <property type="term" value="P:response to heat"/>
    <property type="evidence" value="ECO:0007669"/>
    <property type="project" value="InterPro"/>
</dbReference>
<evidence type="ECO:0000256" key="2">
    <source>
        <dbReference type="ARBA" id="ARBA00022705"/>
    </source>
</evidence>
<dbReference type="Gene3D" id="2.60.260.20">
    <property type="entry name" value="Urease metallochaperone UreE, N-terminal domain"/>
    <property type="match status" value="2"/>
</dbReference>
<gene>
    <name evidence="12" type="ORF">UFOPK2925_00648</name>
</gene>